<dbReference type="InterPro" id="IPR052623">
    <property type="entry name" value="DAAF5"/>
</dbReference>
<dbReference type="Pfam" id="PF24573">
    <property type="entry name" value="HEAT_DAAF5"/>
    <property type="match status" value="1"/>
</dbReference>
<dbReference type="InterPro" id="IPR016024">
    <property type="entry name" value="ARM-type_fold"/>
</dbReference>
<dbReference type="SUPFAM" id="SSF48371">
    <property type="entry name" value="ARM repeat"/>
    <property type="match status" value="2"/>
</dbReference>
<evidence type="ECO:0000259" key="1">
    <source>
        <dbReference type="Pfam" id="PF24573"/>
    </source>
</evidence>
<keyword evidence="4" id="KW-1185">Reference proteome</keyword>
<evidence type="ECO:0000313" key="3">
    <source>
        <dbReference type="EMBL" id="KAK9825376.1"/>
    </source>
</evidence>
<protein>
    <submittedName>
        <fullName evidence="3">Uncharacterized protein</fullName>
    </submittedName>
</protein>
<dbReference type="PANTHER" id="PTHR16216">
    <property type="entry name" value="DYNEIN ASSEMBLY FACTOR 5, AXONEMAL"/>
    <property type="match status" value="1"/>
</dbReference>
<dbReference type="Proteomes" id="UP001445335">
    <property type="component" value="Unassembled WGS sequence"/>
</dbReference>
<reference evidence="3 4" key="1">
    <citation type="journal article" date="2024" name="Nat. Commun.">
        <title>Phylogenomics reveals the evolutionary origins of lichenization in chlorophyte algae.</title>
        <authorList>
            <person name="Puginier C."/>
            <person name="Libourel C."/>
            <person name="Otte J."/>
            <person name="Skaloud P."/>
            <person name="Haon M."/>
            <person name="Grisel S."/>
            <person name="Petersen M."/>
            <person name="Berrin J.G."/>
            <person name="Delaux P.M."/>
            <person name="Dal Grande F."/>
            <person name="Keller J."/>
        </authorList>
    </citation>
    <scope>NUCLEOTIDE SEQUENCE [LARGE SCALE GENOMIC DNA]</scope>
    <source>
        <strain evidence="3 4">SAG 245.80</strain>
    </source>
</reference>
<evidence type="ECO:0000259" key="2">
    <source>
        <dbReference type="Pfam" id="PF25757"/>
    </source>
</evidence>
<sequence length="793" mass="79067">MCAQAYIQRDINCLTNSDRATRRTAVHRLKARLLDESFDGTPAPTPGVLQALLGGPLLTPLLQLMGDSVEAVREAAAALLAGAMGRVPDAPALVPAVAPALAMRLSGSPGAPAEPSEEVRLALARMAAGPVLAHGGEALGPATRDLSAALRHALADPCPDIIKAGCSGVAALAAQLPGEALAAVSGDLARALAVDLAHAHSRVRLAALQALDTLVLQGICVAVLRETVAPAVRALADDRAPAVREAAFATAAGWIRRHGGMEWRTALLPTALLALTDSVPPVAGRGVALVSGLADDLPDASDGAMEAVEDAEDDALAAGAYAAAAAAGQARHVVFLQPFQARPAAAVRVLVRQALPEVLPPVLADLRGWTPALRAAAARQLRAHVVLAEAAAAPHLPQLLPALAAAAGDEDAEVAQHVVATAQALGALVPVRHWLPLAAQAAGARAAAPERRACALVALSALLYGAGVAQQAADGQAAALVAAAVADEEALACDHPAVQRQILAVVTNAVALAGPRCEGSSRELWRALLALQARGGAVPEPGSVAEGAHAAAGALAAALGLATPEALAAAHAAPLLDELAQGAHGWEAGAPGQLALAALLRACGPDTLRTLLPDALQVLHGCIADFDRDPALRLTALEAAGELACRPDAPAALAGGGAAALARAALLPPLAWRAGKAAAAVRFAALAALAALLRRRLLDQADLASLAADAALLPLLCQMLDEDFYPESRAAAAAAAADLLAILGGGAGGGRDSHASAAAAALLVHAEDPSPAVAAAARQAASAFAAAAPHAGQ</sequence>
<gene>
    <name evidence="3" type="ORF">WJX81_006290</name>
</gene>
<feature type="domain" description="Dynein axonemal assembly factor 5 TPR repeats" evidence="2">
    <location>
        <begin position="13"/>
        <end position="283"/>
    </location>
</feature>
<dbReference type="InterPro" id="IPR057978">
    <property type="entry name" value="TPR_DAAF5"/>
</dbReference>
<name>A0AAW1QV86_9CHLO</name>
<accession>A0AAW1QV86</accession>
<comment type="caution">
    <text evidence="3">The sequence shown here is derived from an EMBL/GenBank/DDBJ whole genome shotgun (WGS) entry which is preliminary data.</text>
</comment>
<proteinExistence type="predicted"/>
<dbReference type="Pfam" id="PF25757">
    <property type="entry name" value="TPR_DNAAF5"/>
    <property type="match status" value="1"/>
</dbReference>
<dbReference type="PANTHER" id="PTHR16216:SF2">
    <property type="entry name" value="DYNEIN AXONEMAL ASSEMBLY FACTOR 5"/>
    <property type="match status" value="1"/>
</dbReference>
<evidence type="ECO:0000313" key="4">
    <source>
        <dbReference type="Proteomes" id="UP001445335"/>
    </source>
</evidence>
<dbReference type="EMBL" id="JALJOU010000075">
    <property type="protein sequence ID" value="KAK9825376.1"/>
    <property type="molecule type" value="Genomic_DNA"/>
</dbReference>
<dbReference type="InterPro" id="IPR056497">
    <property type="entry name" value="HEAT_DAAF5"/>
</dbReference>
<organism evidence="3 4">
    <name type="scientific">Elliptochloris bilobata</name>
    <dbReference type="NCBI Taxonomy" id="381761"/>
    <lineage>
        <taxon>Eukaryota</taxon>
        <taxon>Viridiplantae</taxon>
        <taxon>Chlorophyta</taxon>
        <taxon>core chlorophytes</taxon>
        <taxon>Trebouxiophyceae</taxon>
        <taxon>Trebouxiophyceae incertae sedis</taxon>
        <taxon>Elliptochloris clade</taxon>
        <taxon>Elliptochloris</taxon>
    </lineage>
</organism>
<feature type="domain" description="Dynein axonemal assembly factor 5 HEAT-repeat" evidence="1">
    <location>
        <begin position="340"/>
        <end position="533"/>
    </location>
</feature>
<dbReference type="InterPro" id="IPR011989">
    <property type="entry name" value="ARM-like"/>
</dbReference>
<dbReference type="AlphaFoldDB" id="A0AAW1QV86"/>
<dbReference type="Gene3D" id="1.25.10.10">
    <property type="entry name" value="Leucine-rich Repeat Variant"/>
    <property type="match status" value="3"/>
</dbReference>